<dbReference type="STRING" id="439292.Bsel_2885"/>
<evidence type="ECO:0000313" key="5">
    <source>
        <dbReference type="EMBL" id="ADI00374.1"/>
    </source>
</evidence>
<evidence type="ECO:0000256" key="3">
    <source>
        <dbReference type="PROSITE-ProRule" id="PRU00335"/>
    </source>
</evidence>
<protein>
    <submittedName>
        <fullName evidence="5">Transcriptional regulator, TetR family</fullName>
    </submittedName>
</protein>
<evidence type="ECO:0000313" key="6">
    <source>
        <dbReference type="Proteomes" id="UP000000271"/>
    </source>
</evidence>
<keyword evidence="2 3" id="KW-0238">DNA-binding</keyword>
<dbReference type="PRINTS" id="PR00455">
    <property type="entry name" value="HTHTETR"/>
</dbReference>
<dbReference type="PANTHER" id="PTHR43479">
    <property type="entry name" value="ACREF/ENVCD OPERON REPRESSOR-RELATED"/>
    <property type="match status" value="1"/>
</dbReference>
<dbReference type="SUPFAM" id="SSF46689">
    <property type="entry name" value="Homeodomain-like"/>
    <property type="match status" value="1"/>
</dbReference>
<gene>
    <name evidence="5" type="ordered locus">Bsel_2885</name>
</gene>
<dbReference type="EMBL" id="CP001791">
    <property type="protein sequence ID" value="ADI00374.1"/>
    <property type="molecule type" value="Genomic_DNA"/>
</dbReference>
<evidence type="ECO:0000259" key="4">
    <source>
        <dbReference type="PROSITE" id="PS50977"/>
    </source>
</evidence>
<organism evidence="5 6">
    <name type="scientific">Bacillus selenitireducens (strain ATCC 700615 / DSM 15326 / MLS10)</name>
    <dbReference type="NCBI Taxonomy" id="439292"/>
    <lineage>
        <taxon>Bacteria</taxon>
        <taxon>Bacillati</taxon>
        <taxon>Bacillota</taxon>
        <taxon>Bacilli</taxon>
        <taxon>Bacillales</taxon>
        <taxon>Bacillaceae</taxon>
        <taxon>Salisediminibacterium</taxon>
    </lineage>
</organism>
<feature type="DNA-binding region" description="H-T-H motif" evidence="3">
    <location>
        <begin position="24"/>
        <end position="43"/>
    </location>
</feature>
<dbReference type="InterPro" id="IPR009057">
    <property type="entry name" value="Homeodomain-like_sf"/>
</dbReference>
<name>D6XZ89_BACIE</name>
<dbReference type="HOGENOM" id="CLU_069356_12_2_9"/>
<dbReference type="Proteomes" id="UP000000271">
    <property type="component" value="Chromosome"/>
</dbReference>
<dbReference type="InterPro" id="IPR041603">
    <property type="entry name" value="YvdT_C"/>
</dbReference>
<dbReference type="Pfam" id="PF00440">
    <property type="entry name" value="TetR_N"/>
    <property type="match status" value="1"/>
</dbReference>
<sequence>MDKKQKIIEAATALIKEQGYDKTSVSQIVKRAGVAQGTYYLYFGAKSDLVTEIASSILHDQLARIQRQAEGLNLSGTVDVIIDVSFDVTRETSDLITFLYSGFAFDDSFEKWDSIYRPYYEWLTGRIDSAGPYSGKEELAKLIVGVTEHAAEAYYLSKQRQQDEETARSNVKKLLQRAIGA</sequence>
<dbReference type="PROSITE" id="PS50977">
    <property type="entry name" value="HTH_TETR_2"/>
    <property type="match status" value="1"/>
</dbReference>
<proteinExistence type="predicted"/>
<dbReference type="KEGG" id="bse:Bsel_2885"/>
<accession>D6XZ89</accession>
<dbReference type="InterPro" id="IPR050624">
    <property type="entry name" value="HTH-type_Tx_Regulator"/>
</dbReference>
<keyword evidence="6" id="KW-1185">Reference proteome</keyword>
<reference evidence="5" key="1">
    <citation type="submission" date="2009-10" db="EMBL/GenBank/DDBJ databases">
        <title>Complete sequence of Bacillus selenitireducens MLS10.</title>
        <authorList>
            <consortium name="US DOE Joint Genome Institute"/>
            <person name="Lucas S."/>
            <person name="Copeland A."/>
            <person name="Lapidus A."/>
            <person name="Glavina del Rio T."/>
            <person name="Dalin E."/>
            <person name="Tice H."/>
            <person name="Bruce D."/>
            <person name="Goodwin L."/>
            <person name="Pitluck S."/>
            <person name="Sims D."/>
            <person name="Brettin T."/>
            <person name="Detter J.C."/>
            <person name="Han C."/>
            <person name="Larimer F."/>
            <person name="Land M."/>
            <person name="Hauser L."/>
            <person name="Kyrpides N."/>
            <person name="Ovchinnikova G."/>
            <person name="Stolz J."/>
        </authorList>
    </citation>
    <scope>NUCLEOTIDE SEQUENCE [LARGE SCALE GENOMIC DNA]</scope>
    <source>
        <strain evidence="5">MLS10</strain>
    </source>
</reference>
<dbReference type="Pfam" id="PF17934">
    <property type="entry name" value="TetR_C_26"/>
    <property type="match status" value="1"/>
</dbReference>
<dbReference type="AlphaFoldDB" id="D6XZ89"/>
<keyword evidence="1" id="KW-0678">Repressor</keyword>
<evidence type="ECO:0000256" key="2">
    <source>
        <dbReference type="ARBA" id="ARBA00023125"/>
    </source>
</evidence>
<dbReference type="RefSeq" id="WP_013173787.1">
    <property type="nucleotide sequence ID" value="NC_014219.1"/>
</dbReference>
<dbReference type="InterPro" id="IPR001647">
    <property type="entry name" value="HTH_TetR"/>
</dbReference>
<dbReference type="PANTHER" id="PTHR43479:SF11">
    <property type="entry name" value="ACREF_ENVCD OPERON REPRESSOR-RELATED"/>
    <property type="match status" value="1"/>
</dbReference>
<dbReference type="Gene3D" id="1.10.357.10">
    <property type="entry name" value="Tetracycline Repressor, domain 2"/>
    <property type="match status" value="1"/>
</dbReference>
<dbReference type="GO" id="GO:0003677">
    <property type="term" value="F:DNA binding"/>
    <property type="evidence" value="ECO:0007669"/>
    <property type="project" value="UniProtKB-UniRule"/>
</dbReference>
<dbReference type="OrthoDB" id="9812484at2"/>
<evidence type="ECO:0000256" key="1">
    <source>
        <dbReference type="ARBA" id="ARBA00022491"/>
    </source>
</evidence>
<dbReference type="eggNOG" id="COG1309">
    <property type="taxonomic scope" value="Bacteria"/>
</dbReference>
<feature type="domain" description="HTH tetR-type" evidence="4">
    <location>
        <begin position="1"/>
        <end position="61"/>
    </location>
</feature>